<sequence>MEDSVTSQVDIQALITETKALGWDNSDQLEIHDGNPTSQEGFAFIAPLFMEVLAPNKYLFTVPFESNFTLAQTKGKGKTKWYNNEDDIPLAQLKKSRYGQNVSIDTLTNLDIVAQSLTELQNAPPPKGPIQTFMVSSLHKFQGQIMDYISTASFVATPPMNSHHFFKATRGRRHVFNDAMNVIEAVSLSTQAQVLSSPVDPEILEESPVRPPPHV</sequence>
<dbReference type="Proteomes" id="UP000327013">
    <property type="component" value="Unassembled WGS sequence"/>
</dbReference>
<evidence type="ECO:0000313" key="1">
    <source>
        <dbReference type="EMBL" id="KAB8813784.1"/>
    </source>
</evidence>
<reference evidence="1 2" key="1">
    <citation type="submission" date="2019-06" db="EMBL/GenBank/DDBJ databases">
        <title>A chromosomal-level reference genome of Carpinus fangiana (Coryloideae, Betulaceae).</title>
        <authorList>
            <person name="Yang X."/>
            <person name="Wang Z."/>
            <person name="Zhang L."/>
            <person name="Hao G."/>
            <person name="Liu J."/>
            <person name="Yang Y."/>
        </authorList>
    </citation>
    <scope>NUCLEOTIDE SEQUENCE [LARGE SCALE GENOMIC DNA]</scope>
    <source>
        <strain evidence="1">Cfa_2016G</strain>
        <tissue evidence="1">Leaf</tissue>
    </source>
</reference>
<proteinExistence type="predicted"/>
<dbReference type="AlphaFoldDB" id="A0A5N6L4Z1"/>
<evidence type="ECO:0000313" key="2">
    <source>
        <dbReference type="Proteomes" id="UP000327013"/>
    </source>
</evidence>
<comment type="caution">
    <text evidence="1">The sequence shown here is derived from an EMBL/GenBank/DDBJ whole genome shotgun (WGS) entry which is preliminary data.</text>
</comment>
<protein>
    <submittedName>
        <fullName evidence="1">Uncharacterized protein</fullName>
    </submittedName>
</protein>
<keyword evidence="2" id="KW-1185">Reference proteome</keyword>
<organism evidence="1 2">
    <name type="scientific">Carpinus fangiana</name>
    <dbReference type="NCBI Taxonomy" id="176857"/>
    <lineage>
        <taxon>Eukaryota</taxon>
        <taxon>Viridiplantae</taxon>
        <taxon>Streptophyta</taxon>
        <taxon>Embryophyta</taxon>
        <taxon>Tracheophyta</taxon>
        <taxon>Spermatophyta</taxon>
        <taxon>Magnoliopsida</taxon>
        <taxon>eudicotyledons</taxon>
        <taxon>Gunneridae</taxon>
        <taxon>Pentapetalae</taxon>
        <taxon>rosids</taxon>
        <taxon>fabids</taxon>
        <taxon>Fagales</taxon>
        <taxon>Betulaceae</taxon>
        <taxon>Carpinus</taxon>
    </lineage>
</organism>
<gene>
    <name evidence="1" type="ORF">FH972_026740</name>
</gene>
<dbReference type="EMBL" id="VIBQ01000109">
    <property type="protein sequence ID" value="KAB8813784.1"/>
    <property type="molecule type" value="Genomic_DNA"/>
</dbReference>
<accession>A0A5N6L4Z1</accession>
<name>A0A5N6L4Z1_9ROSI</name>